<feature type="domain" description="GMP phosphodiesterase delta subunit" evidence="5">
    <location>
        <begin position="24"/>
        <end position="171"/>
    </location>
</feature>
<comment type="similarity">
    <text evidence="1">Belongs to the PDE6D/unc-119 family.</text>
</comment>
<reference evidence="6" key="1">
    <citation type="submission" date="2015-07" db="EMBL/GenBank/DDBJ databases">
        <title>Adaptation to a free-living lifestyle via gene acquisitions in the diplomonad Trepomonas sp. PC1.</title>
        <authorList>
            <person name="Xu F."/>
            <person name="Jerlstrom-Hultqvist J."/>
            <person name="Kolisko M."/>
            <person name="Simpson A.G.B."/>
            <person name="Roger A.J."/>
            <person name="Svard S.G."/>
            <person name="Andersson J.O."/>
        </authorList>
    </citation>
    <scope>NUCLEOTIDE SEQUENCE</scope>
    <source>
        <strain evidence="6">PC1</strain>
    </source>
</reference>
<dbReference type="InterPro" id="IPR008015">
    <property type="entry name" value="PDED_dom"/>
</dbReference>
<dbReference type="AlphaFoldDB" id="A0A146KGB4"/>
<keyword evidence="4" id="KW-0446">Lipid-binding</keyword>
<dbReference type="SUPFAM" id="SSF81296">
    <property type="entry name" value="E set domains"/>
    <property type="match status" value="1"/>
</dbReference>
<accession>A0A146KGB4</accession>
<proteinExistence type="inferred from homology"/>
<evidence type="ECO:0000256" key="3">
    <source>
        <dbReference type="ARBA" id="ARBA00022927"/>
    </source>
</evidence>
<dbReference type="GO" id="GO:0008289">
    <property type="term" value="F:lipid binding"/>
    <property type="evidence" value="ECO:0007669"/>
    <property type="project" value="UniProtKB-KW"/>
</dbReference>
<evidence type="ECO:0000313" key="6">
    <source>
        <dbReference type="EMBL" id="JAP94924.1"/>
    </source>
</evidence>
<dbReference type="GO" id="GO:0005929">
    <property type="term" value="C:cilium"/>
    <property type="evidence" value="ECO:0007669"/>
    <property type="project" value="TreeGrafter"/>
</dbReference>
<organism evidence="6">
    <name type="scientific">Trepomonas sp. PC1</name>
    <dbReference type="NCBI Taxonomy" id="1076344"/>
    <lineage>
        <taxon>Eukaryota</taxon>
        <taxon>Metamonada</taxon>
        <taxon>Diplomonadida</taxon>
        <taxon>Hexamitidae</taxon>
        <taxon>Hexamitinae</taxon>
        <taxon>Trepomonas</taxon>
    </lineage>
</organism>
<dbReference type="Gene3D" id="2.70.50.40">
    <property type="entry name" value="GMP phosphodiesterase, delta subunit"/>
    <property type="match status" value="1"/>
</dbReference>
<protein>
    <submittedName>
        <fullName evidence="6">GMP-PDE delta superfamily protein</fullName>
    </submittedName>
</protein>
<dbReference type="PANTHER" id="PTHR12951">
    <property type="entry name" value="RETINAL PROTEIN 4"/>
    <property type="match status" value="1"/>
</dbReference>
<sequence length="172" mass="19690">MQNKNINQTNSTELFMDPTSPIMITGYQMRDPKADIIYFSRGPGFGAEVGDCDLIQGVNPQLGIKYILPKQFLECTTIASQVQFQNLTDVPLSNFVLKETHFLKGKKLQEFEFNLIFVPPKTQNSWEHLYEPEFKKNKAFLTAALEGPWDVHTRLFIGGEEIMHTQAQLSFK</sequence>
<name>A0A146KGB4_9EUKA</name>
<dbReference type="Pfam" id="PF05351">
    <property type="entry name" value="GMP_PDE_delta"/>
    <property type="match status" value="1"/>
</dbReference>
<dbReference type="GO" id="GO:0060271">
    <property type="term" value="P:cilium assembly"/>
    <property type="evidence" value="ECO:0007669"/>
    <property type="project" value="TreeGrafter"/>
</dbReference>
<feature type="non-terminal residue" evidence="6">
    <location>
        <position position="1"/>
    </location>
</feature>
<keyword evidence="2" id="KW-0813">Transport</keyword>
<dbReference type="PANTHER" id="PTHR12951:SF1">
    <property type="entry name" value="PROTEIN UNC-119 HOMOLOG"/>
    <property type="match status" value="1"/>
</dbReference>
<evidence type="ECO:0000256" key="1">
    <source>
        <dbReference type="ARBA" id="ARBA00008102"/>
    </source>
</evidence>
<evidence type="ECO:0000256" key="2">
    <source>
        <dbReference type="ARBA" id="ARBA00022448"/>
    </source>
</evidence>
<dbReference type="InterPro" id="IPR051519">
    <property type="entry name" value="PDE6D_unc-119_myristoyl-bd"/>
</dbReference>
<dbReference type="InterPro" id="IPR014756">
    <property type="entry name" value="Ig_E-set"/>
</dbReference>
<evidence type="ECO:0000256" key="4">
    <source>
        <dbReference type="ARBA" id="ARBA00023121"/>
    </source>
</evidence>
<dbReference type="GO" id="GO:0042953">
    <property type="term" value="P:lipoprotein transport"/>
    <property type="evidence" value="ECO:0007669"/>
    <property type="project" value="TreeGrafter"/>
</dbReference>
<evidence type="ECO:0000259" key="5">
    <source>
        <dbReference type="Pfam" id="PF05351"/>
    </source>
</evidence>
<dbReference type="EMBL" id="GDID01001682">
    <property type="protein sequence ID" value="JAP94924.1"/>
    <property type="molecule type" value="Transcribed_RNA"/>
</dbReference>
<keyword evidence="3" id="KW-0653">Protein transport</keyword>
<dbReference type="InterPro" id="IPR037036">
    <property type="entry name" value="PDED_dom_sf"/>
</dbReference>
<gene>
    <name evidence="6" type="ORF">TPC1_12242</name>
</gene>